<sequence>MAEQRNNNRWNWEVSGFEPRKLSSSSSTASSLDHDDYKPGAPLVRRYSISAASALAQSELSNHSVSSKLQKLKDQVKLAREDYLELRQEASELHEYSNAKLERVTRYLGVLANKTQKLYCN</sequence>
<feature type="region of interest" description="Disordered" evidence="2">
    <location>
        <begin position="18"/>
        <end position="37"/>
    </location>
</feature>
<name>A0A6P5TE82_PRUAV</name>
<reference evidence="4" key="1">
    <citation type="submission" date="2025-08" db="UniProtKB">
        <authorList>
            <consortium name="RefSeq"/>
        </authorList>
    </citation>
    <scope>IDENTIFICATION</scope>
</reference>
<protein>
    <submittedName>
        <fullName evidence="4">Kinesin-like protein KIN-14A</fullName>
    </submittedName>
</protein>
<dbReference type="AlphaFoldDB" id="A0A6P5TE82"/>
<proteinExistence type="predicted"/>
<dbReference type="KEGG" id="pavi:110766443"/>
<evidence type="ECO:0000313" key="3">
    <source>
        <dbReference type="Proteomes" id="UP000515124"/>
    </source>
</evidence>
<dbReference type="GeneID" id="110766443"/>
<feature type="coiled-coil region" evidence="1">
    <location>
        <begin position="62"/>
        <end position="89"/>
    </location>
</feature>
<dbReference type="Proteomes" id="UP000515124">
    <property type="component" value="Unplaced"/>
</dbReference>
<evidence type="ECO:0000313" key="4">
    <source>
        <dbReference type="RefSeq" id="XP_021825466.1"/>
    </source>
</evidence>
<evidence type="ECO:0000256" key="1">
    <source>
        <dbReference type="SAM" id="Coils"/>
    </source>
</evidence>
<dbReference type="RefSeq" id="XP_021825466.1">
    <property type="nucleotide sequence ID" value="XM_021969774.1"/>
</dbReference>
<keyword evidence="3" id="KW-1185">Reference proteome</keyword>
<accession>A0A6P5TE82</accession>
<gene>
    <name evidence="4" type="primary">LOC110766443</name>
</gene>
<keyword evidence="1" id="KW-0175">Coiled coil</keyword>
<organism evidence="3 4">
    <name type="scientific">Prunus avium</name>
    <name type="common">Cherry</name>
    <name type="synonym">Cerasus avium</name>
    <dbReference type="NCBI Taxonomy" id="42229"/>
    <lineage>
        <taxon>Eukaryota</taxon>
        <taxon>Viridiplantae</taxon>
        <taxon>Streptophyta</taxon>
        <taxon>Embryophyta</taxon>
        <taxon>Tracheophyta</taxon>
        <taxon>Spermatophyta</taxon>
        <taxon>Magnoliopsida</taxon>
        <taxon>eudicotyledons</taxon>
        <taxon>Gunneridae</taxon>
        <taxon>Pentapetalae</taxon>
        <taxon>rosids</taxon>
        <taxon>fabids</taxon>
        <taxon>Rosales</taxon>
        <taxon>Rosaceae</taxon>
        <taxon>Amygdaloideae</taxon>
        <taxon>Amygdaleae</taxon>
        <taxon>Prunus</taxon>
    </lineage>
</organism>
<evidence type="ECO:0000256" key="2">
    <source>
        <dbReference type="SAM" id="MobiDB-lite"/>
    </source>
</evidence>